<evidence type="ECO:0000313" key="3">
    <source>
        <dbReference type="Proteomes" id="UP001139384"/>
    </source>
</evidence>
<dbReference type="AlphaFoldDB" id="A0A9X1Q8G8"/>
<dbReference type="RefSeq" id="WP_234767486.1">
    <property type="nucleotide sequence ID" value="NZ_JAKEIP010000275.1"/>
</dbReference>
<keyword evidence="3" id="KW-1185">Reference proteome</keyword>
<sequence>MTEVVSPFWKSSYSGQENACIEVADTAPGGRAVRDSKLQDGPVLIVSREGWQAFLQQF</sequence>
<evidence type="ECO:0000313" key="2">
    <source>
        <dbReference type="EMBL" id="MCF1599151.1"/>
    </source>
</evidence>
<name>A0A9X1Q8G8_STRM4</name>
<dbReference type="Proteomes" id="UP001139384">
    <property type="component" value="Unassembled WGS sequence"/>
</dbReference>
<gene>
    <name evidence="2" type="ORF">L0P92_37200</name>
</gene>
<comment type="caution">
    <text evidence="2">The sequence shown here is derived from an EMBL/GenBank/DDBJ whole genome shotgun (WGS) entry which is preliminary data.</text>
</comment>
<dbReference type="Pfam" id="PF04149">
    <property type="entry name" value="DUF397"/>
    <property type="match status" value="1"/>
</dbReference>
<reference evidence="2" key="1">
    <citation type="submission" date="2022-01" db="EMBL/GenBank/DDBJ databases">
        <title>Draft Genome Sequences of Seven Type Strains of the Genus Streptomyces.</title>
        <authorList>
            <person name="Aziz S."/>
            <person name="Coretto E."/>
            <person name="Chronakova A."/>
            <person name="Sproer C."/>
            <person name="Huber K."/>
            <person name="Nouioui I."/>
            <person name="Gross H."/>
        </authorList>
    </citation>
    <scope>NUCLEOTIDE SEQUENCE</scope>
    <source>
        <strain evidence="2">DSM 103493</strain>
    </source>
</reference>
<organism evidence="2 3">
    <name type="scientific">Streptomyces muensis</name>
    <dbReference type="NCBI Taxonomy" id="1077944"/>
    <lineage>
        <taxon>Bacteria</taxon>
        <taxon>Bacillati</taxon>
        <taxon>Actinomycetota</taxon>
        <taxon>Actinomycetes</taxon>
        <taxon>Kitasatosporales</taxon>
        <taxon>Streptomycetaceae</taxon>
        <taxon>Streptomyces</taxon>
    </lineage>
</organism>
<dbReference type="InterPro" id="IPR007278">
    <property type="entry name" value="DUF397"/>
</dbReference>
<feature type="domain" description="DUF397" evidence="1">
    <location>
        <begin position="10"/>
        <end position="57"/>
    </location>
</feature>
<protein>
    <submittedName>
        <fullName evidence="2">DUF397 domain-containing protein</fullName>
    </submittedName>
</protein>
<dbReference type="EMBL" id="JAKEIP010000275">
    <property type="protein sequence ID" value="MCF1599151.1"/>
    <property type="molecule type" value="Genomic_DNA"/>
</dbReference>
<evidence type="ECO:0000259" key="1">
    <source>
        <dbReference type="Pfam" id="PF04149"/>
    </source>
</evidence>
<proteinExistence type="predicted"/>
<accession>A0A9X1Q8G8</accession>